<evidence type="ECO:0000256" key="13">
    <source>
        <dbReference type="HAMAP-Rule" id="MF_00394"/>
    </source>
</evidence>
<dbReference type="Pfam" id="PF01210">
    <property type="entry name" value="NAD_Gly3P_dh_N"/>
    <property type="match status" value="1"/>
</dbReference>
<organism evidence="20 21">
    <name type="scientific">Solibaculum mannosilyticum</name>
    <dbReference type="NCBI Taxonomy" id="2780922"/>
    <lineage>
        <taxon>Bacteria</taxon>
        <taxon>Bacillati</taxon>
        <taxon>Bacillota</taxon>
        <taxon>Clostridia</taxon>
        <taxon>Eubacteriales</taxon>
        <taxon>Oscillospiraceae</taxon>
        <taxon>Solibaculum</taxon>
    </lineage>
</organism>
<dbReference type="Proteomes" id="UP000593890">
    <property type="component" value="Chromosome"/>
</dbReference>
<dbReference type="InterPro" id="IPR036291">
    <property type="entry name" value="NAD(P)-bd_dom_sf"/>
</dbReference>
<dbReference type="InterPro" id="IPR011128">
    <property type="entry name" value="G3P_DH_NAD-dep_N"/>
</dbReference>
<evidence type="ECO:0000256" key="17">
    <source>
        <dbReference type="RuleBase" id="RU000437"/>
    </source>
</evidence>
<feature type="binding site" evidence="13">
    <location>
        <position position="251"/>
    </location>
    <ligand>
        <name>sn-glycerol 3-phosphate</name>
        <dbReference type="ChEBI" id="CHEBI:57597"/>
    </ligand>
</feature>
<feature type="binding site" evidence="13">
    <location>
        <position position="241"/>
    </location>
    <ligand>
        <name>sn-glycerol 3-phosphate</name>
        <dbReference type="ChEBI" id="CHEBI:57597"/>
    </ligand>
</feature>
<evidence type="ECO:0000313" key="21">
    <source>
        <dbReference type="Proteomes" id="UP000593890"/>
    </source>
</evidence>
<feature type="binding site" evidence="15">
    <location>
        <begin position="252"/>
        <end position="253"/>
    </location>
    <ligand>
        <name>substrate</name>
    </ligand>
</feature>
<dbReference type="GO" id="GO:0005829">
    <property type="term" value="C:cytosol"/>
    <property type="evidence" value="ECO:0007669"/>
    <property type="project" value="TreeGrafter"/>
</dbReference>
<evidence type="ECO:0000256" key="4">
    <source>
        <dbReference type="ARBA" id="ARBA00023002"/>
    </source>
</evidence>
<evidence type="ECO:0000256" key="8">
    <source>
        <dbReference type="ARBA" id="ARBA00023264"/>
    </source>
</evidence>
<comment type="caution">
    <text evidence="13">Lacks conserved residue(s) required for the propagation of feature annotation.</text>
</comment>
<dbReference type="PANTHER" id="PTHR11728">
    <property type="entry name" value="GLYCEROL-3-PHOSPHATE DEHYDROGENASE"/>
    <property type="match status" value="1"/>
</dbReference>
<proteinExistence type="inferred from homology"/>
<keyword evidence="6 13" id="KW-0443">Lipid metabolism</keyword>
<dbReference type="InterPro" id="IPR006109">
    <property type="entry name" value="G3P_DH_NAD-dep_C"/>
</dbReference>
<dbReference type="PIRSF" id="PIRSF000114">
    <property type="entry name" value="Glycerol-3-P_dh"/>
    <property type="match status" value="1"/>
</dbReference>
<evidence type="ECO:0000259" key="18">
    <source>
        <dbReference type="Pfam" id="PF01210"/>
    </source>
</evidence>
<feature type="binding site" evidence="13">
    <location>
        <position position="105"/>
    </location>
    <ligand>
        <name>sn-glycerol 3-phosphate</name>
        <dbReference type="ChEBI" id="CHEBI:57597"/>
    </ligand>
</feature>
<dbReference type="AlphaFoldDB" id="A0A7I8D6D8"/>
<dbReference type="Pfam" id="PF07479">
    <property type="entry name" value="NAD_Gly3P_dh_C"/>
    <property type="match status" value="1"/>
</dbReference>
<dbReference type="GO" id="GO:0051287">
    <property type="term" value="F:NAD binding"/>
    <property type="evidence" value="ECO:0007669"/>
    <property type="project" value="InterPro"/>
</dbReference>
<feature type="binding site" evidence="16">
    <location>
        <begin position="8"/>
        <end position="13"/>
    </location>
    <ligand>
        <name>NAD(+)</name>
        <dbReference type="ChEBI" id="CHEBI:57540"/>
    </ligand>
</feature>
<dbReference type="HAMAP" id="MF_00394">
    <property type="entry name" value="NAD_Glyc3P_dehydrog"/>
    <property type="match status" value="1"/>
</dbReference>
<protein>
    <recommendedName>
        <fullName evidence="11 13">Glycerol-3-phosphate dehydrogenase [NAD(P)+]</fullName>
        <ecNumber evidence="10 13">1.1.1.94</ecNumber>
    </recommendedName>
    <alternativeName>
        <fullName evidence="13">NAD(P)(+)-dependent glycerol-3-phosphate dehydrogenase</fullName>
    </alternativeName>
    <alternativeName>
        <fullName evidence="12 13">NAD(P)H-dependent dihydroxyacetone-phosphate reductase</fullName>
    </alternativeName>
</protein>
<dbReference type="SUPFAM" id="SSF48179">
    <property type="entry name" value="6-phosphogluconate dehydrogenase C-terminal domain-like"/>
    <property type="match status" value="1"/>
</dbReference>
<dbReference type="InterPro" id="IPR006168">
    <property type="entry name" value="G3P_DH_NAD-dep"/>
</dbReference>
<evidence type="ECO:0000256" key="2">
    <source>
        <dbReference type="ARBA" id="ARBA00022516"/>
    </source>
</evidence>
<comment type="catalytic activity">
    <reaction evidence="13">
        <text>sn-glycerol 3-phosphate + NAD(+) = dihydroxyacetone phosphate + NADH + H(+)</text>
        <dbReference type="Rhea" id="RHEA:11092"/>
        <dbReference type="ChEBI" id="CHEBI:15378"/>
        <dbReference type="ChEBI" id="CHEBI:57540"/>
        <dbReference type="ChEBI" id="CHEBI:57597"/>
        <dbReference type="ChEBI" id="CHEBI:57642"/>
        <dbReference type="ChEBI" id="CHEBI:57945"/>
        <dbReference type="EC" id="1.1.1.94"/>
    </reaction>
</comment>
<feature type="domain" description="Glycerol-3-phosphate dehydrogenase NAD-dependent N-terminal" evidence="18">
    <location>
        <begin position="4"/>
        <end position="158"/>
    </location>
</feature>
<dbReference type="InterPro" id="IPR008927">
    <property type="entry name" value="6-PGluconate_DH-like_C_sf"/>
</dbReference>
<evidence type="ECO:0000256" key="15">
    <source>
        <dbReference type="PIRSR" id="PIRSR000114-2"/>
    </source>
</evidence>
<dbReference type="PRINTS" id="PR00077">
    <property type="entry name" value="GPDHDRGNASE"/>
</dbReference>
<gene>
    <name evidence="13" type="primary">gpsA</name>
    <name evidence="20" type="ORF">C12CBH8_08530</name>
</gene>
<evidence type="ECO:0000256" key="9">
    <source>
        <dbReference type="ARBA" id="ARBA00052716"/>
    </source>
</evidence>
<feature type="binding site" evidence="13">
    <location>
        <position position="253"/>
    </location>
    <ligand>
        <name>sn-glycerol 3-phosphate</name>
        <dbReference type="ChEBI" id="CHEBI:57597"/>
    </ligand>
</feature>
<feature type="binding site" evidence="13">
    <location>
        <position position="252"/>
    </location>
    <ligand>
        <name>NADPH</name>
        <dbReference type="ChEBI" id="CHEBI:57783"/>
    </ligand>
</feature>
<keyword evidence="2 13" id="KW-0444">Lipid biosynthesis</keyword>
<dbReference type="EC" id="1.1.1.94" evidence="10 13"/>
<keyword evidence="5 13" id="KW-0520">NAD</keyword>
<feature type="binding site" evidence="16">
    <location>
        <position position="252"/>
    </location>
    <ligand>
        <name>NAD(+)</name>
        <dbReference type="ChEBI" id="CHEBI:57540"/>
    </ligand>
</feature>
<evidence type="ECO:0000256" key="12">
    <source>
        <dbReference type="ARBA" id="ARBA00080511"/>
    </source>
</evidence>
<evidence type="ECO:0000256" key="10">
    <source>
        <dbReference type="ARBA" id="ARBA00066687"/>
    </source>
</evidence>
<comment type="pathway">
    <text evidence="13">Membrane lipid metabolism; glycerophospholipid metabolism.</text>
</comment>
<dbReference type="SUPFAM" id="SSF51735">
    <property type="entry name" value="NAD(P)-binding Rossmann-fold domains"/>
    <property type="match status" value="1"/>
</dbReference>
<evidence type="ECO:0000256" key="1">
    <source>
        <dbReference type="ARBA" id="ARBA00011009"/>
    </source>
</evidence>
<dbReference type="InterPro" id="IPR013328">
    <property type="entry name" value="6PGD_dom2"/>
</dbReference>
<feature type="binding site" evidence="13">
    <location>
        <position position="135"/>
    </location>
    <ligand>
        <name>sn-glycerol 3-phosphate</name>
        <dbReference type="ChEBI" id="CHEBI:57597"/>
    </ligand>
</feature>
<dbReference type="GO" id="GO:0046168">
    <property type="term" value="P:glycerol-3-phosphate catabolic process"/>
    <property type="evidence" value="ECO:0007669"/>
    <property type="project" value="InterPro"/>
</dbReference>
<feature type="binding site" evidence="13">
    <location>
        <position position="277"/>
    </location>
    <ligand>
        <name>NADPH</name>
        <dbReference type="ChEBI" id="CHEBI:57783"/>
    </ligand>
</feature>
<feature type="binding site" evidence="13">
    <location>
        <position position="188"/>
    </location>
    <ligand>
        <name>sn-glycerol 3-phosphate</name>
        <dbReference type="ChEBI" id="CHEBI:57597"/>
    </ligand>
</feature>
<dbReference type="FunFam" id="1.10.1040.10:FF:000001">
    <property type="entry name" value="Glycerol-3-phosphate dehydrogenase [NAD(P)+]"/>
    <property type="match status" value="1"/>
</dbReference>
<evidence type="ECO:0000256" key="3">
    <source>
        <dbReference type="ARBA" id="ARBA00022857"/>
    </source>
</evidence>
<evidence type="ECO:0000313" key="20">
    <source>
        <dbReference type="EMBL" id="BCI60214.1"/>
    </source>
</evidence>
<evidence type="ECO:0000256" key="14">
    <source>
        <dbReference type="PIRSR" id="PIRSR000114-1"/>
    </source>
</evidence>
<dbReference type="GO" id="GO:0047952">
    <property type="term" value="F:glycerol-3-phosphate dehydrogenase [NAD(P)+] activity"/>
    <property type="evidence" value="ECO:0007669"/>
    <property type="project" value="UniProtKB-UniRule"/>
</dbReference>
<comment type="function">
    <text evidence="13">Catalyzes the reduction of the glycolytic intermediate dihydroxyacetone phosphate (DHAP) to sn-glycerol 3-phosphate (G3P), the key precursor for phospholipid synthesis.</text>
</comment>
<dbReference type="GO" id="GO:0046167">
    <property type="term" value="P:glycerol-3-phosphate biosynthetic process"/>
    <property type="evidence" value="ECO:0007669"/>
    <property type="project" value="UniProtKB-UniRule"/>
</dbReference>
<keyword evidence="7 13" id="KW-0594">Phospholipid biosynthesis</keyword>
<feature type="binding site" evidence="13">
    <location>
        <position position="11"/>
    </location>
    <ligand>
        <name>NADPH</name>
        <dbReference type="ChEBI" id="CHEBI:57783"/>
    </ligand>
</feature>
<dbReference type="GO" id="GO:0008654">
    <property type="term" value="P:phospholipid biosynthetic process"/>
    <property type="evidence" value="ECO:0007669"/>
    <property type="project" value="UniProtKB-KW"/>
</dbReference>
<keyword evidence="4 13" id="KW-0560">Oxidoreductase</keyword>
<evidence type="ECO:0000256" key="6">
    <source>
        <dbReference type="ARBA" id="ARBA00023098"/>
    </source>
</evidence>
<feature type="active site" description="Proton acceptor" evidence="13 14">
    <location>
        <position position="188"/>
    </location>
</feature>
<sequence length="335" mass="36005">MARIAVLGSGSWGTAIAVMADRHGHQVSLWSVFPEEVDCLRRDREHKKLLPGVMIPDSVRITNDIHTAADADLVILAVPSFAVRSTASMLRKVLPDGAVVANLAKGFEQDGTKRLSQVIAEELPQVRVVVISGPSHAEEVSRGIPTTVVSASHDQEAATLVQDILMNPDFRVYVNPDIVGVELGGALKNIVALAAGICDGMGLGDNTKAALMTRGLTEIARLGVKMGAQTETFAGLSGIGDLIVTCTSMHSRNRRAGILMGQGVPTKEAVGRLSTVEGYHATYSAKLLSEQYQVVMPITEECYQVLFNNKDPQKALADLMVRPKCSETEHTWLDK</sequence>
<keyword evidence="8 13" id="KW-1208">Phospholipid metabolism</keyword>
<feature type="binding site" evidence="13">
    <location>
        <position position="105"/>
    </location>
    <ligand>
        <name>NADPH</name>
        <dbReference type="ChEBI" id="CHEBI:57783"/>
    </ligand>
</feature>
<dbReference type="Gene3D" id="3.40.50.720">
    <property type="entry name" value="NAD(P)-binding Rossmann-like Domain"/>
    <property type="match status" value="1"/>
</dbReference>
<feature type="binding site" evidence="13">
    <location>
        <position position="137"/>
    </location>
    <ligand>
        <name>NADPH</name>
        <dbReference type="ChEBI" id="CHEBI:57783"/>
    </ligand>
</feature>
<feature type="domain" description="Glycerol-3-phosphate dehydrogenase NAD-dependent C-terminal" evidence="19">
    <location>
        <begin position="177"/>
        <end position="316"/>
    </location>
</feature>
<evidence type="ECO:0000256" key="5">
    <source>
        <dbReference type="ARBA" id="ARBA00023027"/>
    </source>
</evidence>
<keyword evidence="13" id="KW-0963">Cytoplasm</keyword>
<comment type="catalytic activity">
    <reaction evidence="9">
        <text>sn-glycerol 3-phosphate + NADP(+) = dihydroxyacetone phosphate + NADPH + H(+)</text>
        <dbReference type="Rhea" id="RHEA:11096"/>
        <dbReference type="ChEBI" id="CHEBI:15378"/>
        <dbReference type="ChEBI" id="CHEBI:57597"/>
        <dbReference type="ChEBI" id="CHEBI:57642"/>
        <dbReference type="ChEBI" id="CHEBI:57783"/>
        <dbReference type="ChEBI" id="CHEBI:58349"/>
        <dbReference type="EC" id="1.1.1.94"/>
    </reaction>
    <physiologicalReaction direction="right-to-left" evidence="9">
        <dbReference type="Rhea" id="RHEA:11098"/>
    </physiologicalReaction>
</comment>
<accession>A0A7I8D6D8</accession>
<dbReference type="PANTHER" id="PTHR11728:SF1">
    <property type="entry name" value="GLYCEROL-3-PHOSPHATE DEHYDROGENASE [NAD(+)] 2, CHLOROPLASTIC"/>
    <property type="match status" value="1"/>
</dbReference>
<reference evidence="21" key="1">
    <citation type="submission" date="2020-07" db="EMBL/GenBank/DDBJ databases">
        <title>Complete genome sequencing of Clostridia bacterium strain 12CBH8.</title>
        <authorList>
            <person name="Sakamoto M."/>
            <person name="Murakami T."/>
            <person name="Mori H."/>
        </authorList>
    </citation>
    <scope>NUCLEOTIDE SEQUENCE [LARGE SCALE GENOMIC DNA]</scope>
    <source>
        <strain evidence="21">12CBH8</strain>
    </source>
</reference>
<comment type="similarity">
    <text evidence="1 13 17">Belongs to the NAD-dependent glycerol-3-phosphate dehydrogenase family.</text>
</comment>
<keyword evidence="13" id="KW-0547">Nucleotide-binding</keyword>
<name>A0A7I8D6D8_9FIRM</name>
<dbReference type="RefSeq" id="WP_099321803.1">
    <property type="nucleotide sequence ID" value="NZ_AP023321.1"/>
</dbReference>
<dbReference type="NCBIfam" id="NF000940">
    <property type="entry name" value="PRK00094.1-2"/>
    <property type="match status" value="1"/>
</dbReference>
<dbReference type="EMBL" id="AP023321">
    <property type="protein sequence ID" value="BCI60214.1"/>
    <property type="molecule type" value="Genomic_DNA"/>
</dbReference>
<evidence type="ECO:0000256" key="7">
    <source>
        <dbReference type="ARBA" id="ARBA00023209"/>
    </source>
</evidence>
<feature type="binding site" evidence="13">
    <location>
        <position position="133"/>
    </location>
    <ligand>
        <name>sn-glycerol 3-phosphate</name>
        <dbReference type="ChEBI" id="CHEBI:57597"/>
    </ligand>
</feature>
<evidence type="ECO:0000259" key="19">
    <source>
        <dbReference type="Pfam" id="PF07479"/>
    </source>
</evidence>
<evidence type="ECO:0000256" key="16">
    <source>
        <dbReference type="PIRSR" id="PIRSR000114-3"/>
    </source>
</evidence>
<dbReference type="NCBIfam" id="NF000942">
    <property type="entry name" value="PRK00094.1-4"/>
    <property type="match status" value="1"/>
</dbReference>
<dbReference type="PROSITE" id="PS00957">
    <property type="entry name" value="NAD_G3PDH"/>
    <property type="match status" value="1"/>
</dbReference>
<feature type="binding site" evidence="13">
    <location>
        <position position="252"/>
    </location>
    <ligand>
        <name>sn-glycerol 3-phosphate</name>
        <dbReference type="ChEBI" id="CHEBI:57597"/>
    </ligand>
</feature>
<feature type="binding site" evidence="16">
    <location>
        <position position="137"/>
    </location>
    <ligand>
        <name>NAD(+)</name>
        <dbReference type="ChEBI" id="CHEBI:57540"/>
    </ligand>
</feature>
<comment type="subcellular location">
    <subcellularLocation>
        <location evidence="13">Cytoplasm</location>
    </subcellularLocation>
</comment>
<dbReference type="Gene3D" id="1.10.1040.10">
    <property type="entry name" value="N-(1-d-carboxylethyl)-l-norvaline Dehydrogenase, domain 2"/>
    <property type="match status" value="1"/>
</dbReference>
<feature type="binding site" evidence="13">
    <location>
        <position position="12"/>
    </location>
    <ligand>
        <name>NADPH</name>
        <dbReference type="ChEBI" id="CHEBI:57783"/>
    </ligand>
</feature>
<dbReference type="KEGG" id="sman:C12CBH8_08530"/>
<dbReference type="FunFam" id="3.40.50.720:FF:000019">
    <property type="entry name" value="Glycerol-3-phosphate dehydrogenase [NAD(P)+]"/>
    <property type="match status" value="1"/>
</dbReference>
<dbReference type="UniPathway" id="UPA00940"/>
<keyword evidence="21" id="KW-1185">Reference proteome</keyword>
<dbReference type="GO" id="GO:0005975">
    <property type="term" value="P:carbohydrate metabolic process"/>
    <property type="evidence" value="ECO:0007669"/>
    <property type="project" value="InterPro"/>
</dbReference>
<dbReference type="GO" id="GO:0006650">
    <property type="term" value="P:glycerophospholipid metabolic process"/>
    <property type="evidence" value="ECO:0007669"/>
    <property type="project" value="UniProtKB-UniRule"/>
</dbReference>
<feature type="binding site" evidence="15">
    <location>
        <position position="105"/>
    </location>
    <ligand>
        <name>substrate</name>
    </ligand>
</feature>
<evidence type="ECO:0000256" key="11">
    <source>
        <dbReference type="ARBA" id="ARBA00069372"/>
    </source>
</evidence>
<keyword evidence="3 13" id="KW-0521">NADP</keyword>